<dbReference type="Gene3D" id="1.10.600.10">
    <property type="entry name" value="Farnesyl Diphosphate Synthase"/>
    <property type="match status" value="1"/>
</dbReference>
<dbReference type="PANTHER" id="PTHR31480">
    <property type="entry name" value="BIFUNCTIONAL LYCOPENE CYCLASE/PHYTOENE SYNTHASE"/>
    <property type="match status" value="1"/>
</dbReference>
<dbReference type="EMBL" id="GEFM01000034">
    <property type="protein sequence ID" value="JAP75762.1"/>
    <property type="molecule type" value="mRNA"/>
</dbReference>
<organism evidence="4">
    <name type="scientific">Ixodes ricinus</name>
    <name type="common">Common tick</name>
    <name type="synonym">Acarus ricinus</name>
    <dbReference type="NCBI Taxonomy" id="34613"/>
    <lineage>
        <taxon>Eukaryota</taxon>
        <taxon>Metazoa</taxon>
        <taxon>Ecdysozoa</taxon>
        <taxon>Arthropoda</taxon>
        <taxon>Chelicerata</taxon>
        <taxon>Arachnida</taxon>
        <taxon>Acari</taxon>
        <taxon>Parasitiformes</taxon>
        <taxon>Ixodida</taxon>
        <taxon>Ixodoidea</taxon>
        <taxon>Ixodidae</taxon>
        <taxon>Ixodinae</taxon>
        <taxon>Ixodes</taxon>
    </lineage>
</organism>
<proteinExistence type="evidence at transcript level"/>
<keyword evidence="3" id="KW-0125">Carotenoid biosynthesis</keyword>
<dbReference type="InterPro" id="IPR008949">
    <property type="entry name" value="Isoprenoid_synthase_dom_sf"/>
</dbReference>
<evidence type="ECO:0000256" key="2">
    <source>
        <dbReference type="ARBA" id="ARBA00012396"/>
    </source>
</evidence>
<sequence>RSKSTRRGGTSAHGAYCMELVRKHDHENYLCSLLLPDDGRRTAFAVRALNVELAQIQDVVSRPDIGLMRLQFWTDALERIYKGSAPEQPVAQELAAVIRSRKLSKHWLSRLIESRKESDKAHTSLEEAEEYAERSVSPVLYLTLQSMGVQDLNCDHVASHVGKLQGLTNLIRGVPVNASIGRVYVPLQLLAKHKVSQESLARGKADTREVIYELACAAHQHLEKAHSLKANVPASARPVFLPAVASSSYLEKLRRADFNVFDSQLQRRNGLLPLSLWWHKLKHSF</sequence>
<protein>
    <recommendedName>
        <fullName evidence="2">15-cis-phytoene synthase</fullName>
        <ecNumber evidence="2">2.5.1.32</ecNumber>
    </recommendedName>
</protein>
<name>A0A131YBA3_IXORI</name>
<accession>A0A131YBA3</accession>
<dbReference type="EC" id="2.5.1.32" evidence="2"/>
<feature type="non-terminal residue" evidence="4">
    <location>
        <position position="1"/>
    </location>
</feature>
<reference evidence="4" key="1">
    <citation type="submission" date="2016-02" db="EMBL/GenBank/DDBJ databases">
        <title>RNAseq analyses of the midgut from blood- or serum-fed Ixodes ricinus ticks.</title>
        <authorList>
            <person name="Perner J."/>
            <person name="Provaznik J."/>
            <person name="Schrenkova J."/>
            <person name="Urbanova V."/>
            <person name="Ribeiro J.M."/>
            <person name="Kopacek P."/>
        </authorList>
    </citation>
    <scope>NUCLEOTIDE SEQUENCE</scope>
    <source>
        <tissue evidence="4">Gut</tissue>
    </source>
</reference>
<evidence type="ECO:0000313" key="4">
    <source>
        <dbReference type="EMBL" id="JAP75762.1"/>
    </source>
</evidence>
<evidence type="ECO:0000256" key="3">
    <source>
        <dbReference type="ARBA" id="ARBA00022746"/>
    </source>
</evidence>
<dbReference type="Pfam" id="PF00494">
    <property type="entry name" value="SQS_PSY"/>
    <property type="match status" value="1"/>
</dbReference>
<evidence type="ECO:0000256" key="1">
    <source>
        <dbReference type="ARBA" id="ARBA00001805"/>
    </source>
</evidence>
<dbReference type="AlphaFoldDB" id="A0A131YBA3"/>
<dbReference type="SUPFAM" id="SSF48576">
    <property type="entry name" value="Terpenoid synthases"/>
    <property type="match status" value="1"/>
</dbReference>
<comment type="catalytic activity">
    <reaction evidence="1">
        <text>2 (2E,6E,10E)-geranylgeranyl diphosphate = 15-cis-phytoene + 2 diphosphate</text>
        <dbReference type="Rhea" id="RHEA:34475"/>
        <dbReference type="ChEBI" id="CHEBI:27787"/>
        <dbReference type="ChEBI" id="CHEBI:33019"/>
        <dbReference type="ChEBI" id="CHEBI:58756"/>
        <dbReference type="EC" id="2.5.1.32"/>
    </reaction>
</comment>
<dbReference type="InterPro" id="IPR002060">
    <property type="entry name" value="Squ/phyt_synthse"/>
</dbReference>
<dbReference type="GO" id="GO:0016117">
    <property type="term" value="P:carotenoid biosynthetic process"/>
    <property type="evidence" value="ECO:0007669"/>
    <property type="project" value="UniProtKB-KW"/>
</dbReference>